<dbReference type="AlphaFoldDB" id="A0A6A5YQL2"/>
<evidence type="ECO:0000256" key="1">
    <source>
        <dbReference type="SAM" id="MobiDB-lite"/>
    </source>
</evidence>
<name>A0A6A5YQL2_9PLEO</name>
<dbReference type="Proteomes" id="UP000799770">
    <property type="component" value="Unassembled WGS sequence"/>
</dbReference>
<accession>A0A6A5YQL2</accession>
<keyword evidence="3" id="KW-1185">Reference proteome</keyword>
<protein>
    <submittedName>
        <fullName evidence="2">Uncharacterized protein</fullName>
    </submittedName>
</protein>
<reference evidence="2" key="1">
    <citation type="journal article" date="2020" name="Stud. Mycol.">
        <title>101 Dothideomycetes genomes: a test case for predicting lifestyles and emergence of pathogens.</title>
        <authorList>
            <person name="Haridas S."/>
            <person name="Albert R."/>
            <person name="Binder M."/>
            <person name="Bloem J."/>
            <person name="Labutti K."/>
            <person name="Salamov A."/>
            <person name="Andreopoulos B."/>
            <person name="Baker S."/>
            <person name="Barry K."/>
            <person name="Bills G."/>
            <person name="Bluhm B."/>
            <person name="Cannon C."/>
            <person name="Castanera R."/>
            <person name="Culley D."/>
            <person name="Daum C."/>
            <person name="Ezra D."/>
            <person name="Gonzalez J."/>
            <person name="Henrissat B."/>
            <person name="Kuo A."/>
            <person name="Liang C."/>
            <person name="Lipzen A."/>
            <person name="Lutzoni F."/>
            <person name="Magnuson J."/>
            <person name="Mondo S."/>
            <person name="Nolan M."/>
            <person name="Ohm R."/>
            <person name="Pangilinan J."/>
            <person name="Park H.-J."/>
            <person name="Ramirez L."/>
            <person name="Alfaro M."/>
            <person name="Sun H."/>
            <person name="Tritt A."/>
            <person name="Yoshinaga Y."/>
            <person name="Zwiers L.-H."/>
            <person name="Turgeon B."/>
            <person name="Goodwin S."/>
            <person name="Spatafora J."/>
            <person name="Crous P."/>
            <person name="Grigoriev I."/>
        </authorList>
    </citation>
    <scope>NUCLEOTIDE SEQUENCE</scope>
    <source>
        <strain evidence="2">CBS 627.86</strain>
    </source>
</reference>
<proteinExistence type="predicted"/>
<dbReference type="EMBL" id="ML977342">
    <property type="protein sequence ID" value="KAF2109372.1"/>
    <property type="molecule type" value="Genomic_DNA"/>
</dbReference>
<organism evidence="2 3">
    <name type="scientific">Lophiotrema nucula</name>
    <dbReference type="NCBI Taxonomy" id="690887"/>
    <lineage>
        <taxon>Eukaryota</taxon>
        <taxon>Fungi</taxon>
        <taxon>Dikarya</taxon>
        <taxon>Ascomycota</taxon>
        <taxon>Pezizomycotina</taxon>
        <taxon>Dothideomycetes</taxon>
        <taxon>Pleosporomycetidae</taxon>
        <taxon>Pleosporales</taxon>
        <taxon>Lophiotremataceae</taxon>
        <taxon>Lophiotrema</taxon>
    </lineage>
</organism>
<feature type="region of interest" description="Disordered" evidence="1">
    <location>
        <begin position="275"/>
        <end position="306"/>
    </location>
</feature>
<gene>
    <name evidence="2" type="ORF">BDV96DRAFT_651811</name>
</gene>
<sequence>MAAPRPATNNRKRLFHDVDNDIEYVPGVTWLPGLCGNKAPLSEPETGKGIGTSDQKMKLAEDSAKVVYLLYHELSLANIHAILKATGYEAGSTAYESAKKTLDDRQASWDRQITTDFMPKHVRGIVSDRSPAVQHLSVQDRMKLWAKSYDSDPEGSTRAVFDQPIIVLDRDHVFDEAIRLTLQSDDQVRMKAVNSMFRAKYIFRCEKVYQYIINSLTKKAPRILYYSSFETEGPKDKLKASWNAYRKNTSVNQTIVPMKNLPVLPGQLHSYGEASARKLRKEAAEDHIQLPPEDEADSAISDLESE</sequence>
<feature type="compositionally biased region" description="Acidic residues" evidence="1">
    <location>
        <begin position="292"/>
        <end position="306"/>
    </location>
</feature>
<evidence type="ECO:0000313" key="3">
    <source>
        <dbReference type="Proteomes" id="UP000799770"/>
    </source>
</evidence>
<evidence type="ECO:0000313" key="2">
    <source>
        <dbReference type="EMBL" id="KAF2109372.1"/>
    </source>
</evidence>